<dbReference type="EMBL" id="UINC01009008">
    <property type="protein sequence ID" value="SVA40472.1"/>
    <property type="molecule type" value="Genomic_DNA"/>
</dbReference>
<dbReference type="NCBIfam" id="TIGR00188">
    <property type="entry name" value="rnpA"/>
    <property type="match status" value="1"/>
</dbReference>
<evidence type="ECO:0000256" key="5">
    <source>
        <dbReference type="ARBA" id="ARBA00022801"/>
    </source>
</evidence>
<evidence type="ECO:0000256" key="2">
    <source>
        <dbReference type="ARBA" id="ARBA00022694"/>
    </source>
</evidence>
<protein>
    <submittedName>
        <fullName evidence="7">Uncharacterized protein</fullName>
    </submittedName>
</protein>
<evidence type="ECO:0000256" key="3">
    <source>
        <dbReference type="ARBA" id="ARBA00022722"/>
    </source>
</evidence>
<sequence length="132" mass="15200">MTTVLGKLRNRPQFLKVAAKGKKWVTPGFILQVRSHNYEERGIATHENIRIGYTVSKKVGGAVIRNRVKRRLRALVAKVISSYARANRDYVLIGRKNAFDRPFDFMVSDMNWALRKLDARVEILKDTVEDVN</sequence>
<keyword evidence="3" id="KW-0540">Nuclease</keyword>
<evidence type="ECO:0000256" key="6">
    <source>
        <dbReference type="ARBA" id="ARBA00022884"/>
    </source>
</evidence>
<dbReference type="InterPro" id="IPR000100">
    <property type="entry name" value="RNase_P"/>
</dbReference>
<dbReference type="SUPFAM" id="SSF54211">
    <property type="entry name" value="Ribosomal protein S5 domain 2-like"/>
    <property type="match status" value="1"/>
</dbReference>
<dbReference type="GO" id="GO:0042781">
    <property type="term" value="F:3'-tRNA processing endoribonuclease activity"/>
    <property type="evidence" value="ECO:0007669"/>
    <property type="project" value="TreeGrafter"/>
</dbReference>
<keyword evidence="4" id="KW-0255">Endonuclease</keyword>
<keyword evidence="5" id="KW-0378">Hydrolase</keyword>
<dbReference type="PANTHER" id="PTHR33992">
    <property type="entry name" value="RIBONUCLEASE P PROTEIN COMPONENT"/>
    <property type="match status" value="1"/>
</dbReference>
<dbReference type="HAMAP" id="MF_00227">
    <property type="entry name" value="RNase_P"/>
    <property type="match status" value="1"/>
</dbReference>
<name>A0A381VJK6_9ZZZZ</name>
<dbReference type="PROSITE" id="PS00648">
    <property type="entry name" value="RIBONUCLEASE_P"/>
    <property type="match status" value="1"/>
</dbReference>
<evidence type="ECO:0000313" key="7">
    <source>
        <dbReference type="EMBL" id="SVA40472.1"/>
    </source>
</evidence>
<gene>
    <name evidence="7" type="ORF">METZ01_LOCUS93326</name>
</gene>
<keyword evidence="6" id="KW-0694">RNA-binding</keyword>
<comment type="function">
    <text evidence="1">RNaseP catalyzes the removal of the 5'-leader sequence from pre-tRNA to produce the mature 5'-terminus. It can also cleave other RNA substrates such as 4.5S RNA. The protein component plays an auxiliary but essential role in vivo by binding to the 5'-leader sequence and broadening the substrate specificity of the ribozyme.</text>
</comment>
<dbReference type="Pfam" id="PF00825">
    <property type="entry name" value="Ribonuclease_P"/>
    <property type="match status" value="1"/>
</dbReference>
<dbReference type="GO" id="GO:0004526">
    <property type="term" value="F:ribonuclease P activity"/>
    <property type="evidence" value="ECO:0007669"/>
    <property type="project" value="InterPro"/>
</dbReference>
<evidence type="ECO:0000256" key="1">
    <source>
        <dbReference type="ARBA" id="ARBA00002663"/>
    </source>
</evidence>
<keyword evidence="2" id="KW-0819">tRNA processing</keyword>
<organism evidence="7">
    <name type="scientific">marine metagenome</name>
    <dbReference type="NCBI Taxonomy" id="408172"/>
    <lineage>
        <taxon>unclassified sequences</taxon>
        <taxon>metagenomes</taxon>
        <taxon>ecological metagenomes</taxon>
    </lineage>
</organism>
<dbReference type="InterPro" id="IPR014721">
    <property type="entry name" value="Ribsml_uS5_D2-typ_fold_subgr"/>
</dbReference>
<dbReference type="GO" id="GO:0000049">
    <property type="term" value="F:tRNA binding"/>
    <property type="evidence" value="ECO:0007669"/>
    <property type="project" value="InterPro"/>
</dbReference>
<dbReference type="Gene3D" id="3.30.230.10">
    <property type="match status" value="1"/>
</dbReference>
<dbReference type="AlphaFoldDB" id="A0A381VJK6"/>
<dbReference type="InterPro" id="IPR020539">
    <property type="entry name" value="RNase_P_CS"/>
</dbReference>
<dbReference type="InterPro" id="IPR020568">
    <property type="entry name" value="Ribosomal_Su5_D2-typ_SF"/>
</dbReference>
<evidence type="ECO:0000256" key="4">
    <source>
        <dbReference type="ARBA" id="ARBA00022759"/>
    </source>
</evidence>
<accession>A0A381VJK6</accession>
<dbReference type="GO" id="GO:0030677">
    <property type="term" value="C:ribonuclease P complex"/>
    <property type="evidence" value="ECO:0007669"/>
    <property type="project" value="TreeGrafter"/>
</dbReference>
<dbReference type="PANTHER" id="PTHR33992:SF1">
    <property type="entry name" value="RIBONUCLEASE P PROTEIN COMPONENT"/>
    <property type="match status" value="1"/>
</dbReference>
<proteinExistence type="inferred from homology"/>
<reference evidence="7" key="1">
    <citation type="submission" date="2018-05" db="EMBL/GenBank/DDBJ databases">
        <authorList>
            <person name="Lanie J.A."/>
            <person name="Ng W.-L."/>
            <person name="Kazmierczak K.M."/>
            <person name="Andrzejewski T.M."/>
            <person name="Davidsen T.M."/>
            <person name="Wayne K.J."/>
            <person name="Tettelin H."/>
            <person name="Glass J.I."/>
            <person name="Rusch D."/>
            <person name="Podicherti R."/>
            <person name="Tsui H.-C.T."/>
            <person name="Winkler M.E."/>
        </authorList>
    </citation>
    <scope>NUCLEOTIDE SEQUENCE</scope>
</reference>